<dbReference type="KEGG" id="pmad:BAY61_32390"/>
<dbReference type="RefSeq" id="WP_091810650.1">
    <property type="nucleotide sequence ID" value="NZ_CP016354.1"/>
</dbReference>
<accession>A0A222W1Y7</accession>
<organism evidence="1 2">
    <name type="scientific">Prauserella marina</name>
    <dbReference type="NCBI Taxonomy" id="530584"/>
    <lineage>
        <taxon>Bacteria</taxon>
        <taxon>Bacillati</taxon>
        <taxon>Actinomycetota</taxon>
        <taxon>Actinomycetes</taxon>
        <taxon>Pseudonocardiales</taxon>
        <taxon>Pseudonocardiaceae</taxon>
        <taxon>Prauserella</taxon>
    </lineage>
</organism>
<dbReference type="OrthoDB" id="9894138at2"/>
<evidence type="ECO:0000313" key="1">
    <source>
        <dbReference type="EMBL" id="SDD96574.1"/>
    </source>
</evidence>
<dbReference type="STRING" id="530584.SAMN05421630_11574"/>
<dbReference type="AlphaFoldDB" id="A0A222W1Y7"/>
<proteinExistence type="predicted"/>
<evidence type="ECO:0000313" key="2">
    <source>
        <dbReference type="Proteomes" id="UP000199494"/>
    </source>
</evidence>
<reference evidence="1 2" key="1">
    <citation type="submission" date="2016-10" db="EMBL/GenBank/DDBJ databases">
        <authorList>
            <person name="de Groot N.N."/>
        </authorList>
    </citation>
    <scope>NUCLEOTIDE SEQUENCE [LARGE SCALE GENOMIC DNA]</scope>
    <source>
        <strain evidence="1 2">CGMCC 4.5506</strain>
    </source>
</reference>
<dbReference type="EMBL" id="FMZE01000015">
    <property type="protein sequence ID" value="SDD96574.1"/>
    <property type="molecule type" value="Genomic_DNA"/>
</dbReference>
<dbReference type="Proteomes" id="UP000199494">
    <property type="component" value="Unassembled WGS sequence"/>
</dbReference>
<sequence length="183" mass="20313">MSTSVFMARQPAAPSSTPEIGTTVWLLITWSRLGNETEVYSSYDDALHALASTVRDRWPNLKRLPASPKDLSDGTVVSLFYGTELCEEPTVGEYIDDGFEIIEHQVYGREPERVDRRMATLRVFDEQSDGPEYSPLTYRLDVIGLAVTVTAGIQGPFVVIGNESLPAGTALHVATDDFEERER</sequence>
<protein>
    <submittedName>
        <fullName evidence="1">Uncharacterized protein</fullName>
    </submittedName>
</protein>
<name>A0A222W1Y7_9PSEU</name>
<keyword evidence="2" id="KW-1185">Reference proteome</keyword>
<gene>
    <name evidence="1" type="ORF">SAMN05421630_11574</name>
</gene>